<gene>
    <name evidence="1" type="ORF">XAT740_LOCUS51018</name>
</gene>
<name>A0A816CNQ1_ADIRI</name>
<accession>A0A816CNQ1</accession>
<sequence length="191" mass="20995">MRVEAKRAHHSVLIDVAGESDDLELHGVSLHLTADVKLRKTIFNAHSHPVLRPSLLDIPGYYGTVPVISCKLRAGNGQEPAGIGENCAGIEKTCTGSDSDFKESSRRNDRPGMLKLQAEAIYVRMTNYETLPWSGTVNCQQYVRQLVESLGLKIPDGIQLVGDTLPVIIDLGTMLIQKKATKADEKRKAIY</sequence>
<dbReference type="AlphaFoldDB" id="A0A816CNQ1"/>
<proteinExistence type="predicted"/>
<comment type="caution">
    <text evidence="1">The sequence shown here is derived from an EMBL/GenBank/DDBJ whole genome shotgun (WGS) entry which is preliminary data.</text>
</comment>
<protein>
    <submittedName>
        <fullName evidence="1">Uncharacterized protein</fullName>
    </submittedName>
</protein>
<reference evidence="1" key="1">
    <citation type="submission" date="2021-02" db="EMBL/GenBank/DDBJ databases">
        <authorList>
            <person name="Nowell W R."/>
        </authorList>
    </citation>
    <scope>NUCLEOTIDE SEQUENCE</scope>
</reference>
<keyword evidence="2" id="KW-1185">Reference proteome</keyword>
<evidence type="ECO:0000313" key="1">
    <source>
        <dbReference type="EMBL" id="CAF1626798.1"/>
    </source>
</evidence>
<organism evidence="1 2">
    <name type="scientific">Adineta ricciae</name>
    <name type="common">Rotifer</name>
    <dbReference type="NCBI Taxonomy" id="249248"/>
    <lineage>
        <taxon>Eukaryota</taxon>
        <taxon>Metazoa</taxon>
        <taxon>Spiralia</taxon>
        <taxon>Gnathifera</taxon>
        <taxon>Rotifera</taxon>
        <taxon>Eurotatoria</taxon>
        <taxon>Bdelloidea</taxon>
        <taxon>Adinetida</taxon>
        <taxon>Adinetidae</taxon>
        <taxon>Adineta</taxon>
    </lineage>
</organism>
<dbReference type="EMBL" id="CAJNOR010007990">
    <property type="protein sequence ID" value="CAF1626798.1"/>
    <property type="molecule type" value="Genomic_DNA"/>
</dbReference>
<dbReference type="Proteomes" id="UP000663828">
    <property type="component" value="Unassembled WGS sequence"/>
</dbReference>
<evidence type="ECO:0000313" key="2">
    <source>
        <dbReference type="Proteomes" id="UP000663828"/>
    </source>
</evidence>